<accession>A0A8J1T7I9</accession>
<dbReference type="AlphaFoldDB" id="A0A8J1T7I9"/>
<proteinExistence type="predicted"/>
<evidence type="ECO:0000313" key="1">
    <source>
        <dbReference type="EMBL" id="CAH1783820.1"/>
    </source>
</evidence>
<dbReference type="Proteomes" id="UP000749559">
    <property type="component" value="Unassembled WGS sequence"/>
</dbReference>
<reference evidence="1" key="1">
    <citation type="submission" date="2022-03" db="EMBL/GenBank/DDBJ databases">
        <authorList>
            <person name="Martin C."/>
        </authorList>
    </citation>
    <scope>NUCLEOTIDE SEQUENCE</scope>
</reference>
<keyword evidence="2" id="KW-1185">Reference proteome</keyword>
<dbReference type="EMBL" id="CAIIXF020000005">
    <property type="protein sequence ID" value="CAH1783820.1"/>
    <property type="molecule type" value="Genomic_DNA"/>
</dbReference>
<protein>
    <submittedName>
        <fullName evidence="1">Uncharacterized protein</fullName>
    </submittedName>
</protein>
<comment type="caution">
    <text evidence="1">The sequence shown here is derived from an EMBL/GenBank/DDBJ whole genome shotgun (WGS) entry which is preliminary data.</text>
</comment>
<gene>
    <name evidence="1" type="ORF">OFUS_LOCUS10112</name>
</gene>
<sequence>GEFPTFTERFANHVWDNHPSEEFRYIVYCHQKLGESCVGPEARFMKAPQACGIPQLPAVPLFPIHKRAAKSASPQISCGTARITSLSCGTSVLTASHSLKI</sequence>
<name>A0A8J1T7I9_OWEFU</name>
<organism evidence="1 2">
    <name type="scientific">Owenia fusiformis</name>
    <name type="common">Polychaete worm</name>
    <dbReference type="NCBI Taxonomy" id="6347"/>
    <lineage>
        <taxon>Eukaryota</taxon>
        <taxon>Metazoa</taxon>
        <taxon>Spiralia</taxon>
        <taxon>Lophotrochozoa</taxon>
        <taxon>Annelida</taxon>
        <taxon>Polychaeta</taxon>
        <taxon>Sedentaria</taxon>
        <taxon>Canalipalpata</taxon>
        <taxon>Sabellida</taxon>
        <taxon>Oweniida</taxon>
        <taxon>Oweniidae</taxon>
        <taxon>Owenia</taxon>
    </lineage>
</organism>
<evidence type="ECO:0000313" key="2">
    <source>
        <dbReference type="Proteomes" id="UP000749559"/>
    </source>
</evidence>
<feature type="non-terminal residue" evidence="1">
    <location>
        <position position="1"/>
    </location>
</feature>